<feature type="transmembrane region" description="Helical" evidence="7">
    <location>
        <begin position="98"/>
        <end position="118"/>
    </location>
</feature>
<evidence type="ECO:0000256" key="7">
    <source>
        <dbReference type="SAM" id="Phobius"/>
    </source>
</evidence>
<feature type="transmembrane region" description="Helical" evidence="7">
    <location>
        <begin position="357"/>
        <end position="379"/>
    </location>
</feature>
<evidence type="ECO:0000256" key="4">
    <source>
        <dbReference type="ARBA" id="ARBA00022692"/>
    </source>
</evidence>
<evidence type="ECO:0000313" key="9">
    <source>
        <dbReference type="EMBL" id="SHJ85041.1"/>
    </source>
</evidence>
<dbReference type="AlphaFoldDB" id="A0A1M6MNH9"/>
<dbReference type="InterPro" id="IPR020846">
    <property type="entry name" value="MFS_dom"/>
</dbReference>
<evidence type="ECO:0000313" key="10">
    <source>
        <dbReference type="Proteomes" id="UP000184301"/>
    </source>
</evidence>
<dbReference type="RefSeq" id="WP_084533954.1">
    <property type="nucleotide sequence ID" value="NZ_FQZY01000019.1"/>
</dbReference>
<dbReference type="InterPro" id="IPR036259">
    <property type="entry name" value="MFS_trans_sf"/>
</dbReference>
<comment type="subcellular location">
    <subcellularLocation>
        <location evidence="1">Cell membrane</location>
        <topology evidence="1">Multi-pass membrane protein</topology>
    </subcellularLocation>
</comment>
<evidence type="ECO:0000256" key="5">
    <source>
        <dbReference type="ARBA" id="ARBA00022989"/>
    </source>
</evidence>
<feature type="transmembrane region" description="Helical" evidence="7">
    <location>
        <begin position="295"/>
        <end position="314"/>
    </location>
</feature>
<name>A0A1M6MNH9_9FIRM</name>
<dbReference type="Proteomes" id="UP000184301">
    <property type="component" value="Unassembled WGS sequence"/>
</dbReference>
<keyword evidence="6 7" id="KW-0472">Membrane</keyword>
<accession>A0A1M6MNH9</accession>
<feature type="transmembrane region" description="Helical" evidence="7">
    <location>
        <begin position="320"/>
        <end position="345"/>
    </location>
</feature>
<gene>
    <name evidence="9" type="ORF">SAMN02745243_01548</name>
</gene>
<dbReference type="PANTHER" id="PTHR43266">
    <property type="entry name" value="MACROLIDE-EFFLUX PROTEIN"/>
    <property type="match status" value="1"/>
</dbReference>
<evidence type="ECO:0000256" key="6">
    <source>
        <dbReference type="ARBA" id="ARBA00023136"/>
    </source>
</evidence>
<evidence type="ECO:0000256" key="2">
    <source>
        <dbReference type="ARBA" id="ARBA00022448"/>
    </source>
</evidence>
<protein>
    <submittedName>
        <fullName evidence="9">Predicted arabinose efflux permease, MFS family</fullName>
    </submittedName>
</protein>
<feature type="transmembrane region" description="Helical" evidence="7">
    <location>
        <begin position="12"/>
        <end position="31"/>
    </location>
</feature>
<feature type="transmembrane region" description="Helical" evidence="7">
    <location>
        <begin position="385"/>
        <end position="405"/>
    </location>
</feature>
<proteinExistence type="predicted"/>
<keyword evidence="4 7" id="KW-0812">Transmembrane</keyword>
<reference evidence="9 10" key="1">
    <citation type="submission" date="2016-11" db="EMBL/GenBank/DDBJ databases">
        <authorList>
            <person name="Jaros S."/>
            <person name="Januszkiewicz K."/>
            <person name="Wedrychowicz H."/>
        </authorList>
    </citation>
    <scope>NUCLEOTIDE SEQUENCE [LARGE SCALE GENOMIC DNA]</scope>
    <source>
        <strain evidence="9 10">DSM 15480</strain>
    </source>
</reference>
<keyword evidence="3" id="KW-1003">Cell membrane</keyword>
<feature type="transmembrane region" description="Helical" evidence="7">
    <location>
        <begin position="169"/>
        <end position="190"/>
    </location>
</feature>
<evidence type="ECO:0000256" key="3">
    <source>
        <dbReference type="ARBA" id="ARBA00022475"/>
    </source>
</evidence>
<dbReference type="PANTHER" id="PTHR43266:SF9">
    <property type="entry name" value="PERMEASE, MAJOR FACILITATOR SUPERFAMILY-RELATED"/>
    <property type="match status" value="1"/>
</dbReference>
<feature type="transmembrane region" description="Helical" evidence="7">
    <location>
        <begin position="224"/>
        <end position="246"/>
    </location>
</feature>
<dbReference type="GO" id="GO:0005886">
    <property type="term" value="C:plasma membrane"/>
    <property type="evidence" value="ECO:0007669"/>
    <property type="project" value="UniProtKB-SubCell"/>
</dbReference>
<keyword evidence="5 7" id="KW-1133">Transmembrane helix</keyword>
<dbReference type="STRING" id="1121950.SAMN02745243_01548"/>
<feature type="transmembrane region" description="Helical" evidence="7">
    <location>
        <begin position="139"/>
        <end position="163"/>
    </location>
</feature>
<feature type="domain" description="Major facilitator superfamily (MFS) profile" evidence="8">
    <location>
        <begin position="9"/>
        <end position="417"/>
    </location>
</feature>
<keyword evidence="10" id="KW-1185">Reference proteome</keyword>
<dbReference type="OrthoDB" id="9763297at2"/>
<dbReference type="SUPFAM" id="SSF103473">
    <property type="entry name" value="MFS general substrate transporter"/>
    <property type="match status" value="1"/>
</dbReference>
<dbReference type="InterPro" id="IPR011701">
    <property type="entry name" value="MFS"/>
</dbReference>
<dbReference type="PROSITE" id="PS50850">
    <property type="entry name" value="MFS"/>
    <property type="match status" value="1"/>
</dbReference>
<sequence>MKSKLFQRNFTMVVIGQIISLFGNSVLRYALPLYLLNQTHSAFLYGIVQALSFLPMLLLAPVGGIIADRVNKRNIMVCLDFSTAALMLLYTLCYQRVGLVSLLIVVLMLLYGIQGAYQPTVQASVPVLVSPGNLMAGNAVINMVSSLSGILGPALGGIIFGFWGLRPVLIISIGCFVCSAVMEIFIQIPFEKRSTQKNLFQIAAADIRESYTFIRHERPEVGKVGLLLTAVNTVFSALIIVGLPIVVNEHLGFSQSMGNQLYGYAGAALSAGGLLGALLSGSIGKRLDISRSDQLILLCTAALLPMGLAMFLPINHFAAYFIILFSCMVMMVLSTLLSIEMITYVQKITPGRMIGKVMALLTCLAMCGNPIGQVVYGALFEQFASRIYGIYFGAFLVCIALWWVSRRVFGRLDNRIMCMEQP</sequence>
<feature type="transmembrane region" description="Helical" evidence="7">
    <location>
        <begin position="43"/>
        <end position="67"/>
    </location>
</feature>
<dbReference type="CDD" id="cd06173">
    <property type="entry name" value="MFS_MefA_like"/>
    <property type="match status" value="1"/>
</dbReference>
<keyword evidence="2" id="KW-0813">Transport</keyword>
<dbReference type="GO" id="GO:0022857">
    <property type="term" value="F:transmembrane transporter activity"/>
    <property type="evidence" value="ECO:0007669"/>
    <property type="project" value="InterPro"/>
</dbReference>
<feature type="transmembrane region" description="Helical" evidence="7">
    <location>
        <begin position="261"/>
        <end position="283"/>
    </location>
</feature>
<evidence type="ECO:0000256" key="1">
    <source>
        <dbReference type="ARBA" id="ARBA00004651"/>
    </source>
</evidence>
<dbReference type="EMBL" id="FQZY01000019">
    <property type="protein sequence ID" value="SHJ85041.1"/>
    <property type="molecule type" value="Genomic_DNA"/>
</dbReference>
<organism evidence="9 10">
    <name type="scientific">Hespellia stercorisuis DSM 15480</name>
    <dbReference type="NCBI Taxonomy" id="1121950"/>
    <lineage>
        <taxon>Bacteria</taxon>
        <taxon>Bacillati</taxon>
        <taxon>Bacillota</taxon>
        <taxon>Clostridia</taxon>
        <taxon>Lachnospirales</taxon>
        <taxon>Lachnospiraceae</taxon>
        <taxon>Hespellia</taxon>
    </lineage>
</organism>
<dbReference type="Pfam" id="PF07690">
    <property type="entry name" value="MFS_1"/>
    <property type="match status" value="1"/>
</dbReference>
<evidence type="ECO:0000259" key="8">
    <source>
        <dbReference type="PROSITE" id="PS50850"/>
    </source>
</evidence>
<dbReference type="Gene3D" id="1.20.1250.20">
    <property type="entry name" value="MFS general substrate transporter like domains"/>
    <property type="match status" value="1"/>
</dbReference>